<name>A0A0D2GN97_9BACT</name>
<comment type="caution">
    <text evidence="1">The sequence shown here is derived from an EMBL/GenBank/DDBJ whole genome shotgun (WGS) entry which is preliminary data.</text>
</comment>
<evidence type="ECO:0008006" key="3">
    <source>
        <dbReference type="Google" id="ProtNLM"/>
    </source>
</evidence>
<dbReference type="InParanoid" id="A0A0D2GN97"/>
<dbReference type="AlphaFoldDB" id="A0A0D2GN97"/>
<dbReference type="Proteomes" id="UP000032233">
    <property type="component" value="Unassembled WGS sequence"/>
</dbReference>
<organism evidence="1 2">
    <name type="scientific">Dethiosulfatarculus sandiegensis</name>
    <dbReference type="NCBI Taxonomy" id="1429043"/>
    <lineage>
        <taxon>Bacteria</taxon>
        <taxon>Pseudomonadati</taxon>
        <taxon>Thermodesulfobacteriota</taxon>
        <taxon>Desulfarculia</taxon>
        <taxon>Desulfarculales</taxon>
        <taxon>Desulfarculaceae</taxon>
        <taxon>Dethiosulfatarculus</taxon>
    </lineage>
</organism>
<accession>A0A0D2GN97</accession>
<dbReference type="STRING" id="1429043.X474_01710"/>
<proteinExistence type="predicted"/>
<evidence type="ECO:0000313" key="1">
    <source>
        <dbReference type="EMBL" id="KIX16117.1"/>
    </source>
</evidence>
<keyword evidence="2" id="KW-1185">Reference proteome</keyword>
<protein>
    <recommendedName>
        <fullName evidence="3">DUF4136 domain-containing protein</fullName>
    </recommendedName>
</protein>
<reference evidence="1 2" key="1">
    <citation type="submission" date="2013-11" db="EMBL/GenBank/DDBJ databases">
        <title>Metagenomic analysis of a methanogenic consortium involved in long chain n-alkane degradation.</title>
        <authorList>
            <person name="Davidova I.A."/>
            <person name="Callaghan A.V."/>
            <person name="Wawrik B."/>
            <person name="Pruitt S."/>
            <person name="Marks C."/>
            <person name="Duncan K.E."/>
            <person name="Suflita J.M."/>
        </authorList>
    </citation>
    <scope>NUCLEOTIDE SEQUENCE [LARGE SCALE GENOMIC DNA]</scope>
    <source>
        <strain evidence="1 2">SPR</strain>
    </source>
</reference>
<sequence>MEFGSCFKVAFGLVLLLWEKSSYHGYYLKDRGLNFMRLGKTFFFGLALLSVCALAFGCASTKLTSVWHVEKKPAEPLKSIMVVGISDQSSVRRSFEDLFVRELAKHKVKGLASYRVLNSEQEKDQGLIRKAALDRGAQGVMAVHYKGTETKEDYVPPTSTPVVYRTWDGYYPMVYSYVSEPGYYRTRKYLSLETNLYRVSDGTLLWAGASRSLDQDSLKKLVQDLAKVVLNNMASAGLVP</sequence>
<dbReference type="EMBL" id="AZAC01000001">
    <property type="protein sequence ID" value="KIX16117.1"/>
    <property type="molecule type" value="Genomic_DNA"/>
</dbReference>
<gene>
    <name evidence="1" type="ORF">X474_01710</name>
</gene>
<evidence type="ECO:0000313" key="2">
    <source>
        <dbReference type="Proteomes" id="UP000032233"/>
    </source>
</evidence>